<dbReference type="InterPro" id="IPR054351">
    <property type="entry name" value="NADH_UbQ_OxRdtase_ferredoxin"/>
</dbReference>
<evidence type="ECO:0000259" key="10">
    <source>
        <dbReference type="PROSITE" id="PS51839"/>
    </source>
</evidence>
<evidence type="ECO:0000313" key="12">
    <source>
        <dbReference type="Proteomes" id="UP001500622"/>
    </source>
</evidence>
<dbReference type="InterPro" id="IPR006656">
    <property type="entry name" value="Mopterin_OxRdtase"/>
</dbReference>
<dbReference type="PANTHER" id="PTHR43105">
    <property type="entry name" value="RESPIRATORY NITRATE REDUCTASE"/>
    <property type="match status" value="1"/>
</dbReference>
<keyword evidence="3" id="KW-0001">2Fe-2S</keyword>
<accession>A0ABP8KWJ2</accession>
<organism evidence="11 12">
    <name type="scientific">Georgenia halophila</name>
    <dbReference type="NCBI Taxonomy" id="620889"/>
    <lineage>
        <taxon>Bacteria</taxon>
        <taxon>Bacillati</taxon>
        <taxon>Actinomycetota</taxon>
        <taxon>Actinomycetes</taxon>
        <taxon>Micrococcales</taxon>
        <taxon>Bogoriellaceae</taxon>
        <taxon>Georgenia</taxon>
    </lineage>
</organism>
<protein>
    <submittedName>
        <fullName evidence="11">NADH-quinone oxidoreductase subunit G</fullName>
    </submittedName>
</protein>
<comment type="cofactor">
    <cofactor evidence="7">
        <name>[2Fe-2S] cluster</name>
        <dbReference type="ChEBI" id="CHEBI:190135"/>
    </cofactor>
</comment>
<dbReference type="Pfam" id="PF01568">
    <property type="entry name" value="Molydop_binding"/>
    <property type="match status" value="1"/>
</dbReference>
<evidence type="ECO:0000313" key="11">
    <source>
        <dbReference type="EMBL" id="GAA4418177.1"/>
    </source>
</evidence>
<reference evidence="12" key="1">
    <citation type="journal article" date="2019" name="Int. J. Syst. Evol. Microbiol.">
        <title>The Global Catalogue of Microorganisms (GCM) 10K type strain sequencing project: providing services to taxonomists for standard genome sequencing and annotation.</title>
        <authorList>
            <consortium name="The Broad Institute Genomics Platform"/>
            <consortium name="The Broad Institute Genome Sequencing Center for Infectious Disease"/>
            <person name="Wu L."/>
            <person name="Ma J."/>
        </authorList>
    </citation>
    <scope>NUCLEOTIDE SEQUENCE [LARGE SCALE GENOMIC DNA]</scope>
    <source>
        <strain evidence="12">JCM 17810</strain>
    </source>
</reference>
<evidence type="ECO:0000256" key="7">
    <source>
        <dbReference type="ARBA" id="ARBA00034078"/>
    </source>
</evidence>
<feature type="domain" description="2Fe-2S ferredoxin-type" evidence="8">
    <location>
        <begin position="16"/>
        <end position="103"/>
    </location>
</feature>
<keyword evidence="2" id="KW-0004">4Fe-4S</keyword>
<dbReference type="InterPro" id="IPR036010">
    <property type="entry name" value="2Fe-2S_ferredoxin-like_sf"/>
</dbReference>
<dbReference type="SUPFAM" id="SSF53706">
    <property type="entry name" value="Formate dehydrogenase/DMSO reductase, domains 1-3"/>
    <property type="match status" value="1"/>
</dbReference>
<evidence type="ECO:0000256" key="6">
    <source>
        <dbReference type="ARBA" id="ARBA00023014"/>
    </source>
</evidence>
<dbReference type="Pfam" id="PF22151">
    <property type="entry name" value="Fer4_NDSU1"/>
    <property type="match status" value="1"/>
</dbReference>
<name>A0ABP8KWJ2_9MICO</name>
<dbReference type="InterPro" id="IPR050123">
    <property type="entry name" value="Prok_molybdopt-oxidoreductase"/>
</dbReference>
<evidence type="ECO:0000256" key="2">
    <source>
        <dbReference type="ARBA" id="ARBA00022485"/>
    </source>
</evidence>
<dbReference type="PROSITE" id="PS51669">
    <property type="entry name" value="4FE4S_MOW_BIS_MGD"/>
    <property type="match status" value="1"/>
</dbReference>
<dbReference type="SMART" id="SM00929">
    <property type="entry name" value="NADH-G_4Fe-4S_3"/>
    <property type="match status" value="1"/>
</dbReference>
<evidence type="ECO:0000256" key="1">
    <source>
        <dbReference type="ARBA" id="ARBA00001966"/>
    </source>
</evidence>
<dbReference type="PANTHER" id="PTHR43105:SF12">
    <property type="entry name" value="NADH-QUINONE OXIDOREDUCTASE SUBUNIT G"/>
    <property type="match status" value="1"/>
</dbReference>
<feature type="domain" description="4Fe-4S His(Cys)3-ligated-type" evidence="10">
    <location>
        <begin position="105"/>
        <end position="144"/>
    </location>
</feature>
<dbReference type="SUPFAM" id="SSF54862">
    <property type="entry name" value="4Fe-4S ferredoxins"/>
    <property type="match status" value="1"/>
</dbReference>
<dbReference type="PROSITE" id="PS00642">
    <property type="entry name" value="COMPLEX1_75K_2"/>
    <property type="match status" value="1"/>
</dbReference>
<dbReference type="Pfam" id="PF10588">
    <property type="entry name" value="NADH-G_4Fe-4S_3"/>
    <property type="match status" value="1"/>
</dbReference>
<gene>
    <name evidence="11" type="ORF">GCM10023169_07450</name>
</gene>
<keyword evidence="4" id="KW-0479">Metal-binding</keyword>
<evidence type="ECO:0000256" key="4">
    <source>
        <dbReference type="ARBA" id="ARBA00022723"/>
    </source>
</evidence>
<dbReference type="InterPro" id="IPR001041">
    <property type="entry name" value="2Fe-2S_ferredoxin-type"/>
</dbReference>
<keyword evidence="5" id="KW-0408">Iron</keyword>
<dbReference type="PROSITE" id="PS00641">
    <property type="entry name" value="COMPLEX1_75K_1"/>
    <property type="match status" value="1"/>
</dbReference>
<dbReference type="InterPro" id="IPR006963">
    <property type="entry name" value="Mopterin_OxRdtase_4Fe-4S_dom"/>
</dbReference>
<dbReference type="CDD" id="cd02788">
    <property type="entry name" value="MopB_CT_NDH-1_NuoG2-N7"/>
    <property type="match status" value="1"/>
</dbReference>
<dbReference type="RefSeq" id="WP_345215134.1">
    <property type="nucleotide sequence ID" value="NZ_BAABGN010000002.1"/>
</dbReference>
<dbReference type="PROSITE" id="PS51839">
    <property type="entry name" value="4FE4S_HC3"/>
    <property type="match status" value="1"/>
</dbReference>
<proteinExistence type="predicted"/>
<dbReference type="InterPro" id="IPR000283">
    <property type="entry name" value="NADH_UbQ_OxRdtase_75kDa_su_CS"/>
</dbReference>
<dbReference type="CDD" id="cd00207">
    <property type="entry name" value="fer2"/>
    <property type="match status" value="1"/>
</dbReference>
<evidence type="ECO:0000256" key="5">
    <source>
        <dbReference type="ARBA" id="ARBA00023004"/>
    </source>
</evidence>
<dbReference type="Gene3D" id="3.40.228.10">
    <property type="entry name" value="Dimethylsulfoxide Reductase, domain 2"/>
    <property type="match status" value="1"/>
</dbReference>
<evidence type="ECO:0000256" key="3">
    <source>
        <dbReference type="ARBA" id="ARBA00022714"/>
    </source>
</evidence>
<dbReference type="Gene3D" id="3.10.20.740">
    <property type="match status" value="1"/>
</dbReference>
<dbReference type="SUPFAM" id="SSF54292">
    <property type="entry name" value="2Fe-2S ferredoxin-like"/>
    <property type="match status" value="1"/>
</dbReference>
<dbReference type="Pfam" id="PF00384">
    <property type="entry name" value="Molybdopterin"/>
    <property type="match status" value="1"/>
</dbReference>
<dbReference type="InterPro" id="IPR006657">
    <property type="entry name" value="MoPterin_dinucl-bd_dom"/>
</dbReference>
<dbReference type="NCBIfam" id="NF005895">
    <property type="entry name" value="PRK07860.1"/>
    <property type="match status" value="1"/>
</dbReference>
<comment type="caution">
    <text evidence="11">The sequence shown here is derived from an EMBL/GenBank/DDBJ whole genome shotgun (WGS) entry which is preliminary data.</text>
</comment>
<dbReference type="Gene3D" id="3.40.50.740">
    <property type="match status" value="2"/>
</dbReference>
<dbReference type="Gene3D" id="2.40.40.20">
    <property type="match status" value="1"/>
</dbReference>
<dbReference type="InterPro" id="IPR019574">
    <property type="entry name" value="NADH_UbQ_OxRdtase_Gsu_4Fe4S-bd"/>
</dbReference>
<dbReference type="Pfam" id="PF22117">
    <property type="entry name" value="Fer4_Nqo3"/>
    <property type="match status" value="1"/>
</dbReference>
<dbReference type="SUPFAM" id="SSF50692">
    <property type="entry name" value="ADC-like"/>
    <property type="match status" value="1"/>
</dbReference>
<keyword evidence="12" id="KW-1185">Reference proteome</keyword>
<dbReference type="PROSITE" id="PS51085">
    <property type="entry name" value="2FE2S_FER_2"/>
    <property type="match status" value="1"/>
</dbReference>
<dbReference type="PROSITE" id="PS00643">
    <property type="entry name" value="COMPLEX1_75K_3"/>
    <property type="match status" value="1"/>
</dbReference>
<dbReference type="EMBL" id="BAABGN010000002">
    <property type="protein sequence ID" value="GAA4418177.1"/>
    <property type="molecule type" value="Genomic_DNA"/>
</dbReference>
<evidence type="ECO:0000259" key="9">
    <source>
        <dbReference type="PROSITE" id="PS51669"/>
    </source>
</evidence>
<dbReference type="InterPro" id="IPR009010">
    <property type="entry name" value="Asp_de-COase-like_dom_sf"/>
</dbReference>
<feature type="domain" description="4Fe-4S Mo/W bis-MGD-type" evidence="9">
    <location>
        <begin position="301"/>
        <end position="357"/>
    </location>
</feature>
<keyword evidence="6" id="KW-0411">Iron-sulfur</keyword>
<dbReference type="Pfam" id="PF13510">
    <property type="entry name" value="Fer2_4"/>
    <property type="match status" value="1"/>
</dbReference>
<comment type="cofactor">
    <cofactor evidence="1">
        <name>[4Fe-4S] cluster</name>
        <dbReference type="ChEBI" id="CHEBI:49883"/>
    </cofactor>
</comment>
<sequence length="878" mass="91687">MTATTNKTDAGAPEVELLTVTIDGVEVQVPKGTLVIRAAEQAGVQIPRFCDHPLLAPAGACRQCLVDVSAPDREGNVRPMPKPQTSCTLEATPGMIVATQHTSEVAEKAQQGIMEFLLINHPLDCPVCDKGGECPLQNQAMSNGRAISRFDGVKRTFPKPIKVSTEVLLDRDRCILCQRCTRFSDEIAGDPFIALQGRGGGAPGDEVHGVNGSQIGTFDEHVLHFTSSGDPEPMVRATDMVGPKGEAGMTDGLAVGPIGVAEADTSGRPFASYFSGNTIQICPVGALTSASYRFRSRPFDLVSTPSVAEHDASGSAIRVDHRRGVVLRRLSGEEAEVNEEWITDKDRFAFTWQAAPDRLTMPLVRDETTDELVPTSWADALDVAATGLRSAQGAGGLGLLPGGHLTLEDSYAWSKFARVVLGTNDIDHRARFHSDEEASFLARHVAARGLGVTYGDLENAGQVLLVGLEPEEECGTIFLRLRKGVLAGKVAVATIAPWATRGTAKLRADLVDAIPGTEPSALAAMRTGAEQADLADRLSEPGAVILVGERAAEIPGTLTAVAALAERTGARLAWVPRRAGDRGAVDAGLLPGLLPGGRDLTDAEARVDAGAVWGVESLPAEPGRDVTGILTAARDGALGGLVVGGTELVDLPDVVLAREALAAAGFVLQLEVRRSEVTEHADVVLPVAPPVEKAGTYLSWEGRPRPFGQVLASRSLSDRQALAALAEELGTDLGLDDLQDAHRELAELGENGATARAAALDVAPPPPPTAGDGQAVLATWKLQLDAGRGQDGEPHLAGTAHRPVVRLNRDTAAALGVVDGDRVTVGGPAGSISLPLAVTPMPDRVVWLPANSPGSRVTEMLGAGAGAVVTLSAGEVAQ</sequence>
<dbReference type="Proteomes" id="UP001500622">
    <property type="component" value="Unassembled WGS sequence"/>
</dbReference>
<evidence type="ECO:0000259" key="8">
    <source>
        <dbReference type="PROSITE" id="PS51085"/>
    </source>
</evidence>